<feature type="transmembrane region" description="Helical" evidence="8">
    <location>
        <begin position="95"/>
        <end position="115"/>
    </location>
</feature>
<evidence type="ECO:0000256" key="1">
    <source>
        <dbReference type="ARBA" id="ARBA00004651"/>
    </source>
</evidence>
<dbReference type="RefSeq" id="WP_213350254.1">
    <property type="nucleotide sequence ID" value="NZ_JAHBGB010000002.1"/>
</dbReference>
<proteinExistence type="inferred from homology"/>
<keyword evidence="7 8" id="KW-0472">Membrane</keyword>
<gene>
    <name evidence="9" type="ORF">ACFSNC_12500</name>
</gene>
<evidence type="ECO:0000256" key="2">
    <source>
        <dbReference type="ARBA" id="ARBA00007935"/>
    </source>
</evidence>
<evidence type="ECO:0000256" key="6">
    <source>
        <dbReference type="ARBA" id="ARBA00022989"/>
    </source>
</evidence>
<organism evidence="9 10">
    <name type="scientific">Ancylobacter oerskovii</name>
    <dbReference type="NCBI Taxonomy" id="459519"/>
    <lineage>
        <taxon>Bacteria</taxon>
        <taxon>Pseudomonadati</taxon>
        <taxon>Pseudomonadota</taxon>
        <taxon>Alphaproteobacteria</taxon>
        <taxon>Hyphomicrobiales</taxon>
        <taxon>Xanthobacteraceae</taxon>
        <taxon>Ancylobacter</taxon>
    </lineage>
</organism>
<feature type="transmembrane region" description="Helical" evidence="8">
    <location>
        <begin position="251"/>
        <end position="272"/>
    </location>
</feature>
<evidence type="ECO:0000256" key="8">
    <source>
        <dbReference type="SAM" id="Phobius"/>
    </source>
</evidence>
<evidence type="ECO:0000256" key="5">
    <source>
        <dbReference type="ARBA" id="ARBA00022692"/>
    </source>
</evidence>
<feature type="transmembrane region" description="Helical" evidence="8">
    <location>
        <begin position="278"/>
        <end position="300"/>
    </location>
</feature>
<keyword evidence="6 8" id="KW-1133">Transmembrane helix</keyword>
<name>A0ABW4YYJ4_9HYPH</name>
<dbReference type="EMBL" id="JBHUHD010000001">
    <property type="protein sequence ID" value="MFD2141229.1"/>
    <property type="molecule type" value="Genomic_DNA"/>
</dbReference>
<dbReference type="Proteomes" id="UP001597299">
    <property type="component" value="Unassembled WGS sequence"/>
</dbReference>
<sequence>MSLILIGAFALASMAGRDAEGWRIDAWSDAVLLWPWRGPRLLAAFGSGAMLGCAGALMQRLTRNPMASPEMLGISPGAAIAVILAMMWFPRLNTGWVSILAFAGAFAAVSTLVTISLRTGFTSERLLLTGIAIGSVSMALCAMVLATGDPRSTLLLSWMAESTYRITQAEAYVVVAMAALVSLASLPLVRSLEILGLGEPGAKALGVALTPIRLAIVVLAAAATATLSVGPLSFVGLAGPHMARLFGFRRIAGHLLASAAFGGLVMMIADWIGRTVLFPLEIPAGGVASLIGGPYVLWLMRRR</sequence>
<evidence type="ECO:0000256" key="4">
    <source>
        <dbReference type="ARBA" id="ARBA00022475"/>
    </source>
</evidence>
<dbReference type="PANTHER" id="PTHR30472">
    <property type="entry name" value="FERRIC ENTEROBACTIN TRANSPORT SYSTEM PERMEASE PROTEIN"/>
    <property type="match status" value="1"/>
</dbReference>
<dbReference type="Gene3D" id="1.10.3470.10">
    <property type="entry name" value="ABC transporter involved in vitamin B12 uptake, BtuC"/>
    <property type="match status" value="1"/>
</dbReference>
<keyword evidence="10" id="KW-1185">Reference proteome</keyword>
<dbReference type="InterPro" id="IPR000522">
    <property type="entry name" value="ABC_transptr_permease_BtuC"/>
</dbReference>
<keyword evidence="3" id="KW-0813">Transport</keyword>
<comment type="subcellular location">
    <subcellularLocation>
        <location evidence="1">Cell membrane</location>
        <topology evidence="1">Multi-pass membrane protein</topology>
    </subcellularLocation>
</comment>
<evidence type="ECO:0000256" key="3">
    <source>
        <dbReference type="ARBA" id="ARBA00022448"/>
    </source>
</evidence>
<comment type="caution">
    <text evidence="9">The sequence shown here is derived from an EMBL/GenBank/DDBJ whole genome shotgun (WGS) entry which is preliminary data.</text>
</comment>
<comment type="similarity">
    <text evidence="2">Belongs to the binding-protein-dependent transport system permease family. FecCD subfamily.</text>
</comment>
<dbReference type="SUPFAM" id="SSF81345">
    <property type="entry name" value="ABC transporter involved in vitamin B12 uptake, BtuC"/>
    <property type="match status" value="1"/>
</dbReference>
<feature type="transmembrane region" description="Helical" evidence="8">
    <location>
        <begin position="71"/>
        <end position="89"/>
    </location>
</feature>
<feature type="transmembrane region" description="Helical" evidence="8">
    <location>
        <begin position="214"/>
        <end position="239"/>
    </location>
</feature>
<dbReference type="PANTHER" id="PTHR30472:SF37">
    <property type="entry name" value="FE(3+) DICITRATE TRANSPORT SYSTEM PERMEASE PROTEIN FECD-RELATED"/>
    <property type="match status" value="1"/>
</dbReference>
<accession>A0ABW4YYJ4</accession>
<feature type="transmembrane region" description="Helical" evidence="8">
    <location>
        <begin position="41"/>
        <end position="59"/>
    </location>
</feature>
<dbReference type="CDD" id="cd06550">
    <property type="entry name" value="TM_ABC_iron-siderophores_like"/>
    <property type="match status" value="1"/>
</dbReference>
<evidence type="ECO:0000313" key="9">
    <source>
        <dbReference type="EMBL" id="MFD2141229.1"/>
    </source>
</evidence>
<keyword evidence="4" id="KW-1003">Cell membrane</keyword>
<feature type="transmembrane region" description="Helical" evidence="8">
    <location>
        <begin position="127"/>
        <end position="148"/>
    </location>
</feature>
<dbReference type="InterPro" id="IPR037294">
    <property type="entry name" value="ABC_BtuC-like"/>
</dbReference>
<protein>
    <submittedName>
        <fullName evidence="9">Iron chelate uptake ABC transporter family permease subunit</fullName>
    </submittedName>
</protein>
<reference evidence="10" key="1">
    <citation type="journal article" date="2019" name="Int. J. Syst. Evol. Microbiol.">
        <title>The Global Catalogue of Microorganisms (GCM) 10K type strain sequencing project: providing services to taxonomists for standard genome sequencing and annotation.</title>
        <authorList>
            <consortium name="The Broad Institute Genomics Platform"/>
            <consortium name="The Broad Institute Genome Sequencing Center for Infectious Disease"/>
            <person name="Wu L."/>
            <person name="Ma J."/>
        </authorList>
    </citation>
    <scope>NUCLEOTIDE SEQUENCE [LARGE SCALE GENOMIC DNA]</scope>
    <source>
        <strain evidence="10">CCM 7435</strain>
    </source>
</reference>
<evidence type="ECO:0000256" key="7">
    <source>
        <dbReference type="ARBA" id="ARBA00023136"/>
    </source>
</evidence>
<dbReference type="Pfam" id="PF01032">
    <property type="entry name" value="FecCD"/>
    <property type="match status" value="1"/>
</dbReference>
<evidence type="ECO:0000313" key="10">
    <source>
        <dbReference type="Proteomes" id="UP001597299"/>
    </source>
</evidence>
<keyword evidence="5 8" id="KW-0812">Transmembrane</keyword>